<dbReference type="Proteomes" id="UP001157915">
    <property type="component" value="Unassembled WGS sequence"/>
</dbReference>
<evidence type="ECO:0000259" key="1">
    <source>
        <dbReference type="Pfam" id="PF13460"/>
    </source>
</evidence>
<evidence type="ECO:0000313" key="2">
    <source>
        <dbReference type="EMBL" id="SMP08261.1"/>
    </source>
</evidence>
<dbReference type="EMBL" id="FXUA01000001">
    <property type="protein sequence ID" value="SMP08261.1"/>
    <property type="molecule type" value="Genomic_DNA"/>
</dbReference>
<dbReference type="SUPFAM" id="SSF51735">
    <property type="entry name" value="NAD(P)-binding Rossmann-fold domains"/>
    <property type="match status" value="1"/>
</dbReference>
<protein>
    <submittedName>
        <fullName evidence="2">Uncharacterized conserved protein YbjT, contains NAD(P)-binding and DUF2867 domains</fullName>
    </submittedName>
</protein>
<comment type="caution">
    <text evidence="2">The sequence shown here is derived from an EMBL/GenBank/DDBJ whole genome shotgun (WGS) entry which is preliminary data.</text>
</comment>
<evidence type="ECO:0000313" key="3">
    <source>
        <dbReference type="Proteomes" id="UP001157915"/>
    </source>
</evidence>
<dbReference type="InterPro" id="IPR016040">
    <property type="entry name" value="NAD(P)-bd_dom"/>
</dbReference>
<dbReference type="CDD" id="cd05243">
    <property type="entry name" value="SDR_a5"/>
    <property type="match status" value="1"/>
</dbReference>
<keyword evidence="3" id="KW-1185">Reference proteome</keyword>
<dbReference type="Gene3D" id="3.40.50.720">
    <property type="entry name" value="NAD(P)-binding Rossmann-like Domain"/>
    <property type="match status" value="1"/>
</dbReference>
<feature type="domain" description="NAD(P)-binding" evidence="1">
    <location>
        <begin position="12"/>
        <end position="194"/>
    </location>
</feature>
<sequence length="220" mass="23851">MNTEKQKVLIIGANGSTGKLICNLLKSSSSYSPLAMIRKEAQKEYFEDKGIETVMGDLEKDFESAFTGVSKVIFAAGSGGSTGPEKTIAVDQDGAIKSIDFAQNHKIEKFVMLSSMGAGNPEDFEDSKMHGYLLAKHKADEHLIKSDLNYTIVRPGTLTNETGTGKIEAAQNLGKRGEISREDVAETLVEVLDSKLASIISFEMIKGQDKIREALEKLGS</sequence>
<name>A0ABY1NFC4_9BACT</name>
<proteinExistence type="predicted"/>
<accession>A0ABY1NFC4</accession>
<dbReference type="RefSeq" id="WP_283411641.1">
    <property type="nucleotide sequence ID" value="NZ_FXUA01000001.1"/>
</dbReference>
<gene>
    <name evidence="2" type="ORF">SAMN06265367_101716</name>
</gene>
<organism evidence="2 3">
    <name type="scientific">Algoriphagus winogradskyi</name>
    <dbReference type="NCBI Taxonomy" id="237017"/>
    <lineage>
        <taxon>Bacteria</taxon>
        <taxon>Pseudomonadati</taxon>
        <taxon>Bacteroidota</taxon>
        <taxon>Cytophagia</taxon>
        <taxon>Cytophagales</taxon>
        <taxon>Cyclobacteriaceae</taxon>
        <taxon>Algoriphagus</taxon>
    </lineage>
</organism>
<dbReference type="Pfam" id="PF13460">
    <property type="entry name" value="NAD_binding_10"/>
    <property type="match status" value="1"/>
</dbReference>
<dbReference type="PANTHER" id="PTHR15020">
    <property type="entry name" value="FLAVIN REDUCTASE-RELATED"/>
    <property type="match status" value="1"/>
</dbReference>
<dbReference type="InterPro" id="IPR036291">
    <property type="entry name" value="NAD(P)-bd_dom_sf"/>
</dbReference>
<reference evidence="2 3" key="1">
    <citation type="submission" date="2017-05" db="EMBL/GenBank/DDBJ databases">
        <authorList>
            <person name="Varghese N."/>
            <person name="Submissions S."/>
        </authorList>
    </citation>
    <scope>NUCLEOTIDE SEQUENCE [LARGE SCALE GENOMIC DNA]</scope>
    <source>
        <strain evidence="2 3">DSM 15360</strain>
    </source>
</reference>
<dbReference type="PANTHER" id="PTHR15020:SF50">
    <property type="entry name" value="UPF0659 PROTEIN YMR090W"/>
    <property type="match status" value="1"/>
</dbReference>